<evidence type="ECO:0000313" key="1">
    <source>
        <dbReference type="EMBL" id="KAF9506206.1"/>
    </source>
</evidence>
<comment type="caution">
    <text evidence="1">The sequence shown here is derived from an EMBL/GenBank/DDBJ whole genome shotgun (WGS) entry which is preliminary data.</text>
</comment>
<name>A0A9P6AJX4_9AGAM</name>
<accession>A0A9P6AJX4</accession>
<organism evidence="1 2">
    <name type="scientific">Hydnum rufescens UP504</name>
    <dbReference type="NCBI Taxonomy" id="1448309"/>
    <lineage>
        <taxon>Eukaryota</taxon>
        <taxon>Fungi</taxon>
        <taxon>Dikarya</taxon>
        <taxon>Basidiomycota</taxon>
        <taxon>Agaricomycotina</taxon>
        <taxon>Agaricomycetes</taxon>
        <taxon>Cantharellales</taxon>
        <taxon>Hydnaceae</taxon>
        <taxon>Hydnum</taxon>
    </lineage>
</organism>
<protein>
    <submittedName>
        <fullName evidence="1">Uncharacterized protein</fullName>
    </submittedName>
</protein>
<dbReference type="EMBL" id="MU129120">
    <property type="protein sequence ID" value="KAF9506206.1"/>
    <property type="molecule type" value="Genomic_DNA"/>
</dbReference>
<sequence>MASIGAKTSMAGSHMSSMGFYIECGQAQYMIDQIVIYLGPPPLWLMSPSSEIL</sequence>
<reference evidence="1" key="1">
    <citation type="journal article" date="2020" name="Nat. Commun.">
        <title>Large-scale genome sequencing of mycorrhizal fungi provides insights into the early evolution of symbiotic traits.</title>
        <authorList>
            <person name="Miyauchi S."/>
            <person name="Kiss E."/>
            <person name="Kuo A."/>
            <person name="Drula E."/>
            <person name="Kohler A."/>
            <person name="Sanchez-Garcia M."/>
            <person name="Morin E."/>
            <person name="Andreopoulos B."/>
            <person name="Barry K.W."/>
            <person name="Bonito G."/>
            <person name="Buee M."/>
            <person name="Carver A."/>
            <person name="Chen C."/>
            <person name="Cichocki N."/>
            <person name="Clum A."/>
            <person name="Culley D."/>
            <person name="Crous P.W."/>
            <person name="Fauchery L."/>
            <person name="Girlanda M."/>
            <person name="Hayes R.D."/>
            <person name="Keri Z."/>
            <person name="LaButti K."/>
            <person name="Lipzen A."/>
            <person name="Lombard V."/>
            <person name="Magnuson J."/>
            <person name="Maillard F."/>
            <person name="Murat C."/>
            <person name="Nolan M."/>
            <person name="Ohm R.A."/>
            <person name="Pangilinan J."/>
            <person name="Pereira M.F."/>
            <person name="Perotto S."/>
            <person name="Peter M."/>
            <person name="Pfister S."/>
            <person name="Riley R."/>
            <person name="Sitrit Y."/>
            <person name="Stielow J.B."/>
            <person name="Szollosi G."/>
            <person name="Zifcakova L."/>
            <person name="Stursova M."/>
            <person name="Spatafora J.W."/>
            <person name="Tedersoo L."/>
            <person name="Vaario L.M."/>
            <person name="Yamada A."/>
            <person name="Yan M."/>
            <person name="Wang P."/>
            <person name="Xu J."/>
            <person name="Bruns T."/>
            <person name="Baldrian P."/>
            <person name="Vilgalys R."/>
            <person name="Dunand C."/>
            <person name="Henrissat B."/>
            <person name="Grigoriev I.V."/>
            <person name="Hibbett D."/>
            <person name="Nagy L.G."/>
            <person name="Martin F.M."/>
        </authorList>
    </citation>
    <scope>NUCLEOTIDE SEQUENCE</scope>
    <source>
        <strain evidence="1">UP504</strain>
    </source>
</reference>
<evidence type="ECO:0000313" key="2">
    <source>
        <dbReference type="Proteomes" id="UP000886523"/>
    </source>
</evidence>
<gene>
    <name evidence="1" type="ORF">BS47DRAFT_457249</name>
</gene>
<dbReference type="AlphaFoldDB" id="A0A9P6AJX4"/>
<dbReference type="Proteomes" id="UP000886523">
    <property type="component" value="Unassembled WGS sequence"/>
</dbReference>
<proteinExistence type="predicted"/>
<keyword evidence="2" id="KW-1185">Reference proteome</keyword>